<evidence type="ECO:0000256" key="4">
    <source>
        <dbReference type="ARBA" id="ARBA00023136"/>
    </source>
</evidence>
<proteinExistence type="predicted"/>
<organism evidence="6 7">
    <name type="scientific">Alteribacillus iranensis</name>
    <dbReference type="NCBI Taxonomy" id="930128"/>
    <lineage>
        <taxon>Bacteria</taxon>
        <taxon>Bacillati</taxon>
        <taxon>Bacillota</taxon>
        <taxon>Bacilli</taxon>
        <taxon>Bacillales</taxon>
        <taxon>Bacillaceae</taxon>
        <taxon>Alteribacillus</taxon>
    </lineage>
</organism>
<evidence type="ECO:0000256" key="1">
    <source>
        <dbReference type="ARBA" id="ARBA00004141"/>
    </source>
</evidence>
<accession>A0A1I2ERK1</accession>
<reference evidence="6 7" key="1">
    <citation type="submission" date="2016-10" db="EMBL/GenBank/DDBJ databases">
        <authorList>
            <person name="de Groot N.N."/>
        </authorList>
    </citation>
    <scope>NUCLEOTIDE SEQUENCE [LARGE SCALE GENOMIC DNA]</scope>
    <source>
        <strain evidence="6 7">DSM 23995</strain>
    </source>
</reference>
<feature type="transmembrane region" description="Helical" evidence="5">
    <location>
        <begin position="204"/>
        <end position="225"/>
    </location>
</feature>
<keyword evidence="2 5" id="KW-0812">Transmembrane</keyword>
<dbReference type="PANTHER" id="PTHR30249:SF0">
    <property type="entry name" value="PLASTIDAL GLYCOLATE_GLYCERATE TRANSLOCATOR 1, CHLOROPLASTIC"/>
    <property type="match status" value="1"/>
</dbReference>
<protein>
    <submittedName>
        <fullName evidence="6">TIGR00659 family protein</fullName>
    </submittedName>
</protein>
<comment type="subcellular location">
    <subcellularLocation>
        <location evidence="1">Membrane</location>
        <topology evidence="1">Multi-pass membrane protein</topology>
    </subcellularLocation>
</comment>
<dbReference type="GO" id="GO:0016020">
    <property type="term" value="C:membrane"/>
    <property type="evidence" value="ECO:0007669"/>
    <property type="project" value="UniProtKB-SubCell"/>
</dbReference>
<dbReference type="InterPro" id="IPR007300">
    <property type="entry name" value="CidB/LrgB"/>
</dbReference>
<evidence type="ECO:0000313" key="7">
    <source>
        <dbReference type="Proteomes" id="UP000199516"/>
    </source>
</evidence>
<dbReference type="STRING" id="930128.SAMN05192532_106213"/>
<feature type="transmembrane region" description="Helical" evidence="5">
    <location>
        <begin position="91"/>
        <end position="112"/>
    </location>
</feature>
<dbReference type="RefSeq" id="WP_091663016.1">
    <property type="nucleotide sequence ID" value="NZ_FONT01000006.1"/>
</dbReference>
<keyword evidence="3 5" id="KW-1133">Transmembrane helix</keyword>
<dbReference type="AlphaFoldDB" id="A0A1I2ERK1"/>
<keyword evidence="7" id="KW-1185">Reference proteome</keyword>
<feature type="transmembrane region" description="Helical" evidence="5">
    <location>
        <begin position="6"/>
        <end position="25"/>
    </location>
</feature>
<dbReference type="OrthoDB" id="9811701at2"/>
<evidence type="ECO:0000256" key="5">
    <source>
        <dbReference type="SAM" id="Phobius"/>
    </source>
</evidence>
<dbReference type="Pfam" id="PF04172">
    <property type="entry name" value="LrgB"/>
    <property type="match status" value="1"/>
</dbReference>
<dbReference type="EMBL" id="FONT01000006">
    <property type="protein sequence ID" value="SFE95459.1"/>
    <property type="molecule type" value="Genomic_DNA"/>
</dbReference>
<evidence type="ECO:0000256" key="2">
    <source>
        <dbReference type="ARBA" id="ARBA00022692"/>
    </source>
</evidence>
<feature type="transmembrane region" description="Helical" evidence="5">
    <location>
        <begin position="32"/>
        <end position="54"/>
    </location>
</feature>
<keyword evidence="4 5" id="KW-0472">Membrane</keyword>
<name>A0A1I2ERK1_9BACI</name>
<gene>
    <name evidence="6" type="ORF">SAMN05192532_106213</name>
</gene>
<sequence>MSNWLWSVITIIGTLSVYIAALKVYRRFHSPFTLPILTSTLTIILFLLVTNVSYDTYMTGGRFIEHLLGPAVVALAYPLYNQRHMVRKNFLNVTVGVTVGGIIGISTGGYLAKWVGVDQELVASMVPKSVTTPIAMDLSLSIHGIPELTVVLVMVAGTGGAVLSPYVYKWCKIDHALARGIGLGNASHGIGTAKAIEKSEEEGAASSIAMTMSAVIVSILIPLLYPLMS</sequence>
<evidence type="ECO:0000313" key="6">
    <source>
        <dbReference type="EMBL" id="SFE95459.1"/>
    </source>
</evidence>
<dbReference type="Proteomes" id="UP000199516">
    <property type="component" value="Unassembled WGS sequence"/>
</dbReference>
<evidence type="ECO:0000256" key="3">
    <source>
        <dbReference type="ARBA" id="ARBA00022989"/>
    </source>
</evidence>
<feature type="transmembrane region" description="Helical" evidence="5">
    <location>
        <begin position="148"/>
        <end position="168"/>
    </location>
</feature>
<dbReference type="PANTHER" id="PTHR30249">
    <property type="entry name" value="PUTATIVE SEROTONIN TRANSPORTER"/>
    <property type="match status" value="1"/>
</dbReference>